<proteinExistence type="predicted"/>
<dbReference type="InterPro" id="IPR010385">
    <property type="entry name" value="DUF982"/>
</dbReference>
<evidence type="ECO:0000313" key="1">
    <source>
        <dbReference type="EMBL" id="MDL2405211.1"/>
    </source>
</evidence>
<comment type="caution">
    <text evidence="1">The sequence shown here is derived from an EMBL/GenBank/DDBJ whole genome shotgun (WGS) entry which is preliminary data.</text>
</comment>
<name>A0ABT7K9B1_9HYPH</name>
<dbReference type="EMBL" id="JARFYN010000006">
    <property type="protein sequence ID" value="MDL2405211.1"/>
    <property type="molecule type" value="Genomic_DNA"/>
</dbReference>
<organism evidence="1 2">
    <name type="scientific">Rhizobium calliandrae</name>
    <dbReference type="NCBI Taxonomy" id="1312182"/>
    <lineage>
        <taxon>Bacteria</taxon>
        <taxon>Pseudomonadati</taxon>
        <taxon>Pseudomonadota</taxon>
        <taxon>Alphaproteobacteria</taxon>
        <taxon>Hyphomicrobiales</taxon>
        <taxon>Rhizobiaceae</taxon>
        <taxon>Rhizobium/Agrobacterium group</taxon>
        <taxon>Rhizobium</taxon>
    </lineage>
</organism>
<reference evidence="1" key="1">
    <citation type="submission" date="2023-06" db="EMBL/GenBank/DDBJ databases">
        <title>Phylogenetic Diversity of Rhizobium strains.</title>
        <authorList>
            <person name="Moura F.T."/>
            <person name="Helene L.C.F."/>
            <person name="Hungria M."/>
        </authorList>
    </citation>
    <scope>NUCLEOTIDE SEQUENCE</scope>
    <source>
        <strain evidence="1">CCGE524</strain>
    </source>
</reference>
<dbReference type="Gene3D" id="6.10.250.730">
    <property type="match status" value="1"/>
</dbReference>
<evidence type="ECO:0000313" key="2">
    <source>
        <dbReference type="Proteomes" id="UP001172630"/>
    </source>
</evidence>
<protein>
    <submittedName>
        <fullName evidence="1">DUF982 domain-containing protein</fullName>
    </submittedName>
</protein>
<keyword evidence="2" id="KW-1185">Reference proteome</keyword>
<dbReference type="Proteomes" id="UP001172630">
    <property type="component" value="Unassembled WGS sequence"/>
</dbReference>
<dbReference type="RefSeq" id="WP_285878128.1">
    <property type="nucleotide sequence ID" value="NZ_JARFYN010000006.1"/>
</dbReference>
<sequence>MELATMSNRRWNFPVVVICTRTGKSYTVGTTKEALDMLLNAWPVAEGKAFMMALQICADVESGIRQPREARNSFLAAAKEAGVPIETTMAG</sequence>
<dbReference type="Pfam" id="PF06169">
    <property type="entry name" value="DUF982"/>
    <property type="match status" value="1"/>
</dbReference>
<gene>
    <name evidence="1" type="ORF">PY650_05995</name>
</gene>
<accession>A0ABT7K9B1</accession>